<dbReference type="InterPro" id="IPR000407">
    <property type="entry name" value="GDA1_CD39_NTPase"/>
</dbReference>
<gene>
    <name evidence="5" type="ORF">LUZ62_056222</name>
</gene>
<proteinExistence type="inferred from homology"/>
<comment type="similarity">
    <text evidence="1">Belongs to the GDA1/CD39 NTPase family.</text>
</comment>
<dbReference type="AlphaFoldDB" id="A0AAV8DRY2"/>
<evidence type="ECO:0000256" key="4">
    <source>
        <dbReference type="PIRSR" id="PIRSR600407-2"/>
    </source>
</evidence>
<feature type="binding site" evidence="4">
    <location>
        <begin position="218"/>
        <end position="222"/>
    </location>
    <ligand>
        <name>ATP</name>
        <dbReference type="ChEBI" id="CHEBI:30616"/>
    </ligand>
</feature>
<dbReference type="GO" id="GO:0005524">
    <property type="term" value="F:ATP binding"/>
    <property type="evidence" value="ECO:0007669"/>
    <property type="project" value="UniProtKB-KW"/>
</dbReference>
<dbReference type="GO" id="GO:0009134">
    <property type="term" value="P:nucleoside diphosphate catabolic process"/>
    <property type="evidence" value="ECO:0007669"/>
    <property type="project" value="TreeGrafter"/>
</dbReference>
<dbReference type="Gene3D" id="3.30.420.40">
    <property type="match status" value="1"/>
</dbReference>
<evidence type="ECO:0000313" key="6">
    <source>
        <dbReference type="Proteomes" id="UP001140206"/>
    </source>
</evidence>
<dbReference type="Gene3D" id="3.30.420.150">
    <property type="entry name" value="Exopolyphosphatase. Domain 2"/>
    <property type="match status" value="1"/>
</dbReference>
<dbReference type="Proteomes" id="UP001140206">
    <property type="component" value="Chromosome 3"/>
</dbReference>
<dbReference type="EMBL" id="JAMFTS010000003">
    <property type="protein sequence ID" value="KAJ4771965.1"/>
    <property type="molecule type" value="Genomic_DNA"/>
</dbReference>
<dbReference type="Pfam" id="PF01150">
    <property type="entry name" value="GDA1_CD39"/>
    <property type="match status" value="1"/>
</dbReference>
<keyword evidence="4" id="KW-0547">Nucleotide-binding</keyword>
<feature type="active site" description="Proton acceptor" evidence="3">
    <location>
        <position position="188"/>
    </location>
</feature>
<reference evidence="5" key="1">
    <citation type="submission" date="2022-08" db="EMBL/GenBank/DDBJ databases">
        <authorList>
            <person name="Marques A."/>
        </authorList>
    </citation>
    <scope>NUCLEOTIDE SEQUENCE</scope>
    <source>
        <strain evidence="5">RhyPub2mFocal</strain>
        <tissue evidence="5">Leaves</tissue>
    </source>
</reference>
<evidence type="ECO:0000256" key="3">
    <source>
        <dbReference type="PIRSR" id="PIRSR600407-1"/>
    </source>
</evidence>
<keyword evidence="6" id="KW-1185">Reference proteome</keyword>
<protein>
    <submittedName>
        <fullName evidence="5">Ectonucleoside triphosphate diphosphohydrolase 5</fullName>
    </submittedName>
</protein>
<accession>A0AAV8DRY2</accession>
<dbReference type="PANTHER" id="PTHR11782:SF82">
    <property type="entry name" value="APYRASE 3-RELATED"/>
    <property type="match status" value="1"/>
</dbReference>
<sequence>MITIGVIKFYHNLVQAMFTKPLFLCLFFFLLPLPCIFGTLVNLGRRAGIVVTEKVSIKLNDTETYVIIFDGGSTGSRLHVFRFDDNIDLLQINGSLEVYDKITPGLSSYAENPDEAANSLIPLLKEALDAVPENLQPVTPIKLGATAGLRLVGEKKSGKILDAVRRLFSNSSLLYKKDWVEIISGTHEGTYFWVSMNYLLGHLGNDYSKTVGVIDLGGGSLQMAYAISDEAASDAPCIGEDYITKHYLKGKKYYLYVHSYLGYGDRAARAEILKSTNDSVNYCIISGYSGKYQYNGATYNARSSRKGSNYKKCRKNVLKALNVSAKCEVKNCTFNGVWRGSGGAGQDKIYIASGFYYRASDDGIIEKGALSADITLGDYKKATITACALNSLEAASTKFPNVATPDLPYLCMDLMYQYTLLTTGFGLTDDKEVTVIKKVHYRDFYMDAAWPLGSAIEAASIKATSKLQMRNMYRFGFHK</sequence>
<keyword evidence="4" id="KW-0067">ATP-binding</keyword>
<dbReference type="GO" id="GO:0016020">
    <property type="term" value="C:membrane"/>
    <property type="evidence" value="ECO:0007669"/>
    <property type="project" value="TreeGrafter"/>
</dbReference>
<organism evidence="5 6">
    <name type="scientific">Rhynchospora pubera</name>
    <dbReference type="NCBI Taxonomy" id="906938"/>
    <lineage>
        <taxon>Eukaryota</taxon>
        <taxon>Viridiplantae</taxon>
        <taxon>Streptophyta</taxon>
        <taxon>Embryophyta</taxon>
        <taxon>Tracheophyta</taxon>
        <taxon>Spermatophyta</taxon>
        <taxon>Magnoliopsida</taxon>
        <taxon>Liliopsida</taxon>
        <taxon>Poales</taxon>
        <taxon>Cyperaceae</taxon>
        <taxon>Cyperoideae</taxon>
        <taxon>Rhynchosporeae</taxon>
        <taxon>Rhynchospora</taxon>
    </lineage>
</organism>
<evidence type="ECO:0000256" key="2">
    <source>
        <dbReference type="ARBA" id="ARBA00022801"/>
    </source>
</evidence>
<keyword evidence="2" id="KW-0378">Hydrolase</keyword>
<dbReference type="GO" id="GO:0017110">
    <property type="term" value="F:nucleoside diphosphate phosphatase activity"/>
    <property type="evidence" value="ECO:0007669"/>
    <property type="project" value="TreeGrafter"/>
</dbReference>
<evidence type="ECO:0000313" key="5">
    <source>
        <dbReference type="EMBL" id="KAJ4771965.1"/>
    </source>
</evidence>
<dbReference type="PANTHER" id="PTHR11782">
    <property type="entry name" value="ADENOSINE/GUANOSINE DIPHOSPHATASE"/>
    <property type="match status" value="1"/>
</dbReference>
<evidence type="ECO:0000256" key="1">
    <source>
        <dbReference type="ARBA" id="ARBA00009283"/>
    </source>
</evidence>
<comment type="caution">
    <text evidence="5">The sequence shown here is derived from an EMBL/GenBank/DDBJ whole genome shotgun (WGS) entry which is preliminary data.</text>
</comment>
<name>A0AAV8DRY2_9POAL</name>